<evidence type="ECO:0000313" key="1">
    <source>
        <dbReference type="EMBL" id="TKK88110.1"/>
    </source>
</evidence>
<dbReference type="AlphaFoldDB" id="A0A4U3MH23"/>
<keyword evidence="2" id="KW-1185">Reference proteome</keyword>
<dbReference type="EMBL" id="SZQA01000012">
    <property type="protein sequence ID" value="TKK88110.1"/>
    <property type="molecule type" value="Genomic_DNA"/>
</dbReference>
<gene>
    <name evidence="1" type="ORF">FDA94_14385</name>
</gene>
<dbReference type="OrthoDB" id="3536470at2"/>
<name>A0A4U3MH23_9ACTN</name>
<sequence length="334" mass="35110">MARASLDLTGAMITTSDLPGEERRLGFVQAGRSNRGMTINRSVRRRPAFRRASRRVAALSVAVAALTGLATGPAAGAIGPAGTVAAPVVHRTLPFPTDPGGFLALALKIVFGPKIQLDLTTPGAVVQLEGQDGTVTAAGKGTLTVELLEGRTKQGKNVVQPVVGMLMAVKAFSLDFPGAATGDLSIRLDPTRSGPPSGMSVLDPGRSIVRFAELFFNPLKWPGLTAAFLRDPKAFFKSYLGIFFPAQHDLNVNVKATSSKFPGVTLVNKDTISLQNATTREFPPRNGTYAPLKPIELVDIAKPNGPVLVRVDELHGVLSYGSVTVPSASIAVPK</sequence>
<organism evidence="1 2">
    <name type="scientific">Herbidospora galbida</name>
    <dbReference type="NCBI Taxonomy" id="2575442"/>
    <lineage>
        <taxon>Bacteria</taxon>
        <taxon>Bacillati</taxon>
        <taxon>Actinomycetota</taxon>
        <taxon>Actinomycetes</taxon>
        <taxon>Streptosporangiales</taxon>
        <taxon>Streptosporangiaceae</taxon>
        <taxon>Herbidospora</taxon>
    </lineage>
</organism>
<accession>A0A4U3MH23</accession>
<dbReference type="RefSeq" id="WP_137247567.1">
    <property type="nucleotide sequence ID" value="NZ_SZQA01000012.1"/>
</dbReference>
<evidence type="ECO:0000313" key="2">
    <source>
        <dbReference type="Proteomes" id="UP000308705"/>
    </source>
</evidence>
<comment type="caution">
    <text evidence="1">The sequence shown here is derived from an EMBL/GenBank/DDBJ whole genome shotgun (WGS) entry which is preliminary data.</text>
</comment>
<proteinExistence type="predicted"/>
<reference evidence="1 2" key="1">
    <citation type="submission" date="2019-04" db="EMBL/GenBank/DDBJ databases">
        <title>Herbidospora sp. NEAU-GS14.nov., a novel actinomycete isolated from soil.</title>
        <authorList>
            <person name="Han L."/>
        </authorList>
    </citation>
    <scope>NUCLEOTIDE SEQUENCE [LARGE SCALE GENOMIC DNA]</scope>
    <source>
        <strain evidence="1 2">NEAU-GS14</strain>
    </source>
</reference>
<dbReference type="Proteomes" id="UP000308705">
    <property type="component" value="Unassembled WGS sequence"/>
</dbReference>
<protein>
    <submittedName>
        <fullName evidence="1">Uncharacterized protein</fullName>
    </submittedName>
</protein>